<dbReference type="Proteomes" id="UP000008022">
    <property type="component" value="Unassembled WGS sequence"/>
</dbReference>
<dbReference type="Gramene" id="ORUFI09G17950.1">
    <property type="protein sequence ID" value="ORUFI09G17950.1"/>
    <property type="gene ID" value="ORUFI09G17950"/>
</dbReference>
<name>A0A0E0QTX8_ORYRU</name>
<accession>A0A0E0QTX8</accession>
<keyword evidence="2" id="KW-1185">Reference proteome</keyword>
<dbReference type="AlphaFoldDB" id="A0A0E0QTX8"/>
<dbReference type="HOGENOM" id="CLU_1819033_0_0_1"/>
<proteinExistence type="predicted"/>
<reference evidence="1" key="2">
    <citation type="submission" date="2015-06" db="UniProtKB">
        <authorList>
            <consortium name="EnsemblPlants"/>
        </authorList>
    </citation>
    <scope>IDENTIFICATION</scope>
</reference>
<dbReference type="EnsemblPlants" id="ORUFI09G17950.1">
    <property type="protein sequence ID" value="ORUFI09G17950.1"/>
    <property type="gene ID" value="ORUFI09G17950"/>
</dbReference>
<dbReference type="OMA" id="AVWQPAG"/>
<organism evidence="1 2">
    <name type="scientific">Oryza rufipogon</name>
    <name type="common">Brownbeard rice</name>
    <name type="synonym">Asian wild rice</name>
    <dbReference type="NCBI Taxonomy" id="4529"/>
    <lineage>
        <taxon>Eukaryota</taxon>
        <taxon>Viridiplantae</taxon>
        <taxon>Streptophyta</taxon>
        <taxon>Embryophyta</taxon>
        <taxon>Tracheophyta</taxon>
        <taxon>Spermatophyta</taxon>
        <taxon>Magnoliopsida</taxon>
        <taxon>Liliopsida</taxon>
        <taxon>Poales</taxon>
        <taxon>Poaceae</taxon>
        <taxon>BOP clade</taxon>
        <taxon>Oryzoideae</taxon>
        <taxon>Oryzeae</taxon>
        <taxon>Oryzinae</taxon>
        <taxon>Oryza</taxon>
    </lineage>
</organism>
<reference evidence="2" key="1">
    <citation type="submission" date="2013-06" db="EMBL/GenBank/DDBJ databases">
        <authorList>
            <person name="Zhao Q."/>
        </authorList>
    </citation>
    <scope>NUCLEOTIDE SEQUENCE</scope>
    <source>
        <strain evidence="2">cv. W1943</strain>
    </source>
</reference>
<sequence>MEIISLSPCVTLSFFLSQPSFLFSLSVRLQRSGVAAGRRATVGRDPRQVGGEGIDDFFPSHTHPVVSPAPLLRGSSTGDWIPSSLWLLAAAVAFPTVSGHGDSLHYFRWVDPAVTVAAAVAAAKGGSGGSRHWDQVHELYSD</sequence>
<evidence type="ECO:0000313" key="2">
    <source>
        <dbReference type="Proteomes" id="UP000008022"/>
    </source>
</evidence>
<protein>
    <submittedName>
        <fullName evidence="1">Uncharacterized protein</fullName>
    </submittedName>
</protein>
<evidence type="ECO:0000313" key="1">
    <source>
        <dbReference type="EnsemblPlants" id="ORUFI09G17950.1"/>
    </source>
</evidence>